<proteinExistence type="predicted"/>
<dbReference type="GO" id="GO:0006203">
    <property type="term" value="P:dGTP catabolic process"/>
    <property type="evidence" value="ECO:0007669"/>
    <property type="project" value="TreeGrafter"/>
</dbReference>
<dbReference type="InterPro" id="IPR003607">
    <property type="entry name" value="HD/PDEase_dom"/>
</dbReference>
<dbReference type="CDD" id="cd00077">
    <property type="entry name" value="HDc"/>
    <property type="match status" value="1"/>
</dbReference>
<dbReference type="SUPFAM" id="SSF109604">
    <property type="entry name" value="HD-domain/PDEase-like"/>
    <property type="match status" value="1"/>
</dbReference>
<feature type="domain" description="HD" evidence="1">
    <location>
        <begin position="65"/>
        <end position="177"/>
    </location>
</feature>
<dbReference type="GO" id="GO:0008832">
    <property type="term" value="F:dGTPase activity"/>
    <property type="evidence" value="ECO:0007669"/>
    <property type="project" value="TreeGrafter"/>
</dbReference>
<dbReference type="Gene3D" id="1.10.3210.10">
    <property type="entry name" value="Hypothetical protein af1432"/>
    <property type="match status" value="1"/>
</dbReference>
<evidence type="ECO:0000259" key="1">
    <source>
        <dbReference type="PROSITE" id="PS51831"/>
    </source>
</evidence>
<accession>A0A1Y2PFH1</accession>
<dbReference type="Proteomes" id="UP000194221">
    <property type="component" value="Unassembled WGS sequence"/>
</dbReference>
<sequence>MKNLSILKTPKTNKLKILNDPIYGFISIPNSLIYDIIEHPYFQRLRRVSQMGLSNLVYPGANHTRFHHALGCLHLMQKAVQVLRTKNVDISEEEANALYIAILLHDIGHGAFSHALEYSIVNGIVHEEISLRFMKALNEDFDGKLSLAIQVFEGKYHRKFLYQLISSQLDIDRLDYLKRDSFYTGVTEGNISSDRLIKMMNVVDDELVIEEKGIYSVEKFIIARRLMYWQVYLHKTGLVAENLLVNVLKRAKELAMNGVDLRATTSFKYFLYNEVTDRNFTDETLEKFSKLDDFDVLASIKEWTNHDDKILSSLSNMIINRKLLRIELQNEPITDSYIKKLHKKLKEKFQLNKEELEYFMFQGSVKNQAYNPELPVKILTKKGKLKDIAKASDQLNLQALTKPVIKYYVCYPKSL</sequence>
<dbReference type="PROSITE" id="PS51831">
    <property type="entry name" value="HD"/>
    <property type="match status" value="1"/>
</dbReference>
<name>A0A1Y2PFH1_9FLAO</name>
<dbReference type="STRING" id="1635173.WH52_00885"/>
<dbReference type="AlphaFoldDB" id="A0A1Y2PFH1"/>
<organism evidence="2 3">
    <name type="scientific">Tenacibaculum holothuriorum</name>
    <dbReference type="NCBI Taxonomy" id="1635173"/>
    <lineage>
        <taxon>Bacteria</taxon>
        <taxon>Pseudomonadati</taxon>
        <taxon>Bacteroidota</taxon>
        <taxon>Flavobacteriia</taxon>
        <taxon>Flavobacteriales</taxon>
        <taxon>Flavobacteriaceae</taxon>
        <taxon>Tenacibaculum</taxon>
    </lineage>
</organism>
<dbReference type="InterPro" id="IPR006674">
    <property type="entry name" value="HD_domain"/>
</dbReference>
<gene>
    <name evidence="2" type="ORF">WH52_00885</name>
</gene>
<dbReference type="EMBL" id="LAPZ01000001">
    <property type="protein sequence ID" value="OSY89233.1"/>
    <property type="molecule type" value="Genomic_DNA"/>
</dbReference>
<dbReference type="Pfam" id="PF01966">
    <property type="entry name" value="HD"/>
    <property type="match status" value="1"/>
</dbReference>
<protein>
    <submittedName>
        <fullName evidence="2">Phosphohydrolase</fullName>
    </submittedName>
</protein>
<keyword evidence="2" id="KW-0378">Hydrolase</keyword>
<evidence type="ECO:0000313" key="3">
    <source>
        <dbReference type="Proteomes" id="UP000194221"/>
    </source>
</evidence>
<dbReference type="SMART" id="SM00471">
    <property type="entry name" value="HDc"/>
    <property type="match status" value="1"/>
</dbReference>
<dbReference type="Pfam" id="PF19276">
    <property type="entry name" value="HD_assoc_2"/>
    <property type="match status" value="1"/>
</dbReference>
<keyword evidence="3" id="KW-1185">Reference proteome</keyword>
<evidence type="ECO:0000313" key="2">
    <source>
        <dbReference type="EMBL" id="OSY89233.1"/>
    </source>
</evidence>
<dbReference type="InterPro" id="IPR050135">
    <property type="entry name" value="dGTPase-like"/>
</dbReference>
<dbReference type="PANTHER" id="PTHR11373">
    <property type="entry name" value="DEOXYNUCLEOSIDE TRIPHOSPHATE TRIPHOSPHOHYDROLASE"/>
    <property type="match status" value="1"/>
</dbReference>
<reference evidence="2 3" key="1">
    <citation type="submission" date="2015-03" db="EMBL/GenBank/DDBJ databases">
        <title>Genome sequence of Tenacibaculum sp. S2-2, isolated from intestinal microbiota of sea cucumber, Apostichopus japonicas.</title>
        <authorList>
            <person name="Shao Z."/>
            <person name="Wang L."/>
            <person name="Li X."/>
        </authorList>
    </citation>
    <scope>NUCLEOTIDE SEQUENCE [LARGE SCALE GENOMIC DNA]</scope>
    <source>
        <strain evidence="2 3">S2-2</strain>
    </source>
</reference>
<dbReference type="InParanoid" id="A0A1Y2PFH1"/>
<comment type="caution">
    <text evidence="2">The sequence shown here is derived from an EMBL/GenBank/DDBJ whole genome shotgun (WGS) entry which is preliminary data.</text>
</comment>
<dbReference type="OrthoDB" id="9803619at2"/>
<dbReference type="FunCoup" id="A0A1Y2PFH1">
    <property type="interactions" value="211"/>
</dbReference>
<dbReference type="InterPro" id="IPR045509">
    <property type="entry name" value="HD_assoc_2"/>
</dbReference>
<dbReference type="PANTHER" id="PTHR11373:SF4">
    <property type="entry name" value="DEOXYNUCLEOSIDE TRIPHOSPHATE TRIPHOSPHOHYDROLASE SAMHD1"/>
    <property type="match status" value="1"/>
</dbReference>